<organism evidence="1 2">
    <name type="scientific">Trebonia kvetii</name>
    <dbReference type="NCBI Taxonomy" id="2480626"/>
    <lineage>
        <taxon>Bacteria</taxon>
        <taxon>Bacillati</taxon>
        <taxon>Actinomycetota</taxon>
        <taxon>Actinomycetes</taxon>
        <taxon>Streptosporangiales</taxon>
        <taxon>Treboniaceae</taxon>
        <taxon>Trebonia</taxon>
    </lineage>
</organism>
<dbReference type="RefSeq" id="WP_145853341.1">
    <property type="nucleotide sequence ID" value="NZ_RPFW01000002.1"/>
</dbReference>
<gene>
    <name evidence="1" type="ORF">EAS64_14135</name>
</gene>
<proteinExistence type="predicted"/>
<dbReference type="EMBL" id="RPFW01000002">
    <property type="protein sequence ID" value="TVZ05640.1"/>
    <property type="molecule type" value="Genomic_DNA"/>
</dbReference>
<protein>
    <recommendedName>
        <fullName evidence="3">PH domain-containing protein</fullName>
    </recommendedName>
</protein>
<comment type="caution">
    <text evidence="1">The sequence shown here is derived from an EMBL/GenBank/DDBJ whole genome shotgun (WGS) entry which is preliminary data.</text>
</comment>
<evidence type="ECO:0000313" key="2">
    <source>
        <dbReference type="Proteomes" id="UP000460272"/>
    </source>
</evidence>
<evidence type="ECO:0000313" key="1">
    <source>
        <dbReference type="EMBL" id="TVZ05640.1"/>
    </source>
</evidence>
<dbReference type="AlphaFoldDB" id="A0A6P2C3A7"/>
<dbReference type="OrthoDB" id="3693511at2"/>
<reference evidence="1 2" key="1">
    <citation type="submission" date="2018-11" db="EMBL/GenBank/DDBJ databases">
        <title>Trebonia kvetii gen.nov., sp.nov., a novel acidophilic actinobacterium, and proposal of the new actinobacterial family Treboniaceae fam. nov.</title>
        <authorList>
            <person name="Rapoport D."/>
            <person name="Sagova-Mareckova M."/>
            <person name="Sedlacek I."/>
            <person name="Provaznik J."/>
            <person name="Kralova S."/>
            <person name="Pavlinic D."/>
            <person name="Benes V."/>
            <person name="Kopecky J."/>
        </authorList>
    </citation>
    <scope>NUCLEOTIDE SEQUENCE [LARGE SCALE GENOMIC DNA]</scope>
    <source>
        <strain evidence="1 2">15Tr583</strain>
    </source>
</reference>
<keyword evidence="2" id="KW-1185">Reference proteome</keyword>
<evidence type="ECO:0008006" key="3">
    <source>
        <dbReference type="Google" id="ProtNLM"/>
    </source>
</evidence>
<name>A0A6P2C3A7_9ACTN</name>
<accession>A0A6P2C3A7</accession>
<dbReference type="Proteomes" id="UP000460272">
    <property type="component" value="Unassembled WGS sequence"/>
</dbReference>
<sequence length="122" mass="13260">MALRDSMLTSATPFLRPGEPVQAIFGAQTASQWLAALTGIFVFLGFNHYRIVAVTPARIVVLDAGKTSMKKARGVVMELPRSTQLGPATGLWHRIPAGQETLRVHRRFYKDLNAADSAAVLA</sequence>